<dbReference type="InterPro" id="IPR016181">
    <property type="entry name" value="Acyl_CoA_acyltransferase"/>
</dbReference>
<reference evidence="3" key="1">
    <citation type="journal article" date="2019" name="Int. J. Syst. Evol. Microbiol.">
        <title>The Global Catalogue of Microorganisms (GCM) 10K type strain sequencing project: providing services to taxonomists for standard genome sequencing and annotation.</title>
        <authorList>
            <consortium name="The Broad Institute Genomics Platform"/>
            <consortium name="The Broad Institute Genome Sequencing Center for Infectious Disease"/>
            <person name="Wu L."/>
            <person name="Ma J."/>
        </authorList>
    </citation>
    <scope>NUCLEOTIDE SEQUENCE [LARGE SCALE GENOMIC DNA]</scope>
    <source>
        <strain evidence="3">NBRC 110608</strain>
    </source>
</reference>
<proteinExistence type="predicted"/>
<evidence type="ECO:0000313" key="2">
    <source>
        <dbReference type="EMBL" id="BDZ57754.1"/>
    </source>
</evidence>
<gene>
    <name evidence="2" type="ORF">GCM10025872_14110</name>
</gene>
<feature type="domain" description="N-acetyltransferase" evidence="1">
    <location>
        <begin position="176"/>
        <end position="335"/>
    </location>
</feature>
<accession>A0ABN6YJS4</accession>
<dbReference type="Proteomes" id="UP001321421">
    <property type="component" value="Chromosome"/>
</dbReference>
<dbReference type="Pfam" id="PF00583">
    <property type="entry name" value="Acetyltransf_1"/>
    <property type="match status" value="1"/>
</dbReference>
<organism evidence="2 3">
    <name type="scientific">Barrientosiimonas endolithica</name>
    <dbReference type="NCBI Taxonomy" id="1535208"/>
    <lineage>
        <taxon>Bacteria</taxon>
        <taxon>Bacillati</taxon>
        <taxon>Actinomycetota</taxon>
        <taxon>Actinomycetes</taxon>
        <taxon>Micrococcales</taxon>
        <taxon>Dermacoccaceae</taxon>
        <taxon>Barrientosiimonas</taxon>
    </lineage>
</organism>
<name>A0ABN6YJS4_9MICO</name>
<protein>
    <recommendedName>
        <fullName evidence="1">N-acetyltransferase domain-containing protein</fullName>
    </recommendedName>
</protein>
<dbReference type="InterPro" id="IPR000182">
    <property type="entry name" value="GNAT_dom"/>
</dbReference>
<dbReference type="PROSITE" id="PS51186">
    <property type="entry name" value="GNAT"/>
    <property type="match status" value="1"/>
</dbReference>
<keyword evidence="3" id="KW-1185">Reference proteome</keyword>
<dbReference type="Gene3D" id="3.40.630.30">
    <property type="match status" value="1"/>
</dbReference>
<dbReference type="SUPFAM" id="SSF55729">
    <property type="entry name" value="Acyl-CoA N-acyltransferases (Nat)"/>
    <property type="match status" value="1"/>
</dbReference>
<evidence type="ECO:0000313" key="3">
    <source>
        <dbReference type="Proteomes" id="UP001321421"/>
    </source>
</evidence>
<dbReference type="EMBL" id="AP027735">
    <property type="protein sequence ID" value="BDZ57754.1"/>
    <property type="molecule type" value="Genomic_DNA"/>
</dbReference>
<evidence type="ECO:0000259" key="1">
    <source>
        <dbReference type="PROSITE" id="PS51186"/>
    </source>
</evidence>
<sequence length="335" mass="36272">MRRGRTLPGMPPTVAIDLPPGLEPTAWVDRRAEAAARSWCPAQRTHPGDVAWSAAQHDVDDECRSRVWCAGDASGPVLAWSRVEPAGPGVAYADVHVDPTHPEATGLAEQALGWSRGHAPATLLTLLDRERVLLDAVTAAGGREQDGPWFTHLLTDLVDGSGRPLERLRPSLPAGYRVRAVTDDEADERVEVHRASWAPARIKRLAGQVPDGEEAGSRFSRPAYDRVRATRLYRRELDLVVEAPDGRLAATALGWFDERSRSGLIEPVGTAPSHATRGLARAACAQLIRELARIGARTALVCPRGDAGYPIPARLYRSLGMVPVARTRTFRLGSG</sequence>